<dbReference type="PANTHER" id="PTHR13696:SF96">
    <property type="entry name" value="COBQ_COBB_MIND_PARA NUCLEOTIDE BINDING DOMAIN-CONTAINING PROTEIN"/>
    <property type="match status" value="1"/>
</dbReference>
<dbReference type="InterPro" id="IPR027417">
    <property type="entry name" value="P-loop_NTPase"/>
</dbReference>
<protein>
    <submittedName>
        <fullName evidence="2">AAA family ATPase</fullName>
    </submittedName>
</protein>
<dbReference type="SUPFAM" id="SSF52540">
    <property type="entry name" value="P-loop containing nucleoside triphosphate hydrolases"/>
    <property type="match status" value="1"/>
</dbReference>
<dbReference type="InterPro" id="IPR050678">
    <property type="entry name" value="DNA_Partitioning_ATPase"/>
</dbReference>
<reference evidence="2 3" key="1">
    <citation type="submission" date="2024-10" db="EMBL/GenBank/DDBJ databases">
        <authorList>
            <person name="Ratan Roy A."/>
            <person name="Morales Sandoval P.H."/>
            <person name="De Los Santos Villalobos S."/>
            <person name="Chakraborty S."/>
            <person name="Mukherjee J."/>
        </authorList>
    </citation>
    <scope>NUCLEOTIDE SEQUENCE [LARGE SCALE GENOMIC DNA]</scope>
    <source>
        <strain evidence="2 3">S1</strain>
    </source>
</reference>
<dbReference type="PANTHER" id="PTHR13696">
    <property type="entry name" value="P-LOOP CONTAINING NUCLEOSIDE TRIPHOSPHATE HYDROLASE"/>
    <property type="match status" value="1"/>
</dbReference>
<dbReference type="CDD" id="cd02042">
    <property type="entry name" value="ParAB_family"/>
    <property type="match status" value="1"/>
</dbReference>
<gene>
    <name evidence="2" type="ORF">ACFVKH_19285</name>
</gene>
<organism evidence="2 3">
    <name type="scientific">Almyronema epifaneia S1</name>
    <dbReference type="NCBI Taxonomy" id="2991925"/>
    <lineage>
        <taxon>Bacteria</taxon>
        <taxon>Bacillati</taxon>
        <taxon>Cyanobacteriota</taxon>
        <taxon>Cyanophyceae</taxon>
        <taxon>Nodosilineales</taxon>
        <taxon>Nodosilineaceae</taxon>
        <taxon>Almyronema</taxon>
        <taxon>Almyronema epifaneia</taxon>
    </lineage>
</organism>
<dbReference type="EMBL" id="JBHZOL010000110">
    <property type="protein sequence ID" value="MFE4108428.1"/>
    <property type="molecule type" value="Genomic_DNA"/>
</dbReference>
<dbReference type="Pfam" id="PF01656">
    <property type="entry name" value="CbiA"/>
    <property type="match status" value="1"/>
</dbReference>
<comment type="caution">
    <text evidence="2">The sequence shown here is derived from an EMBL/GenBank/DDBJ whole genome shotgun (WGS) entry which is preliminary data.</text>
</comment>
<proteinExistence type="predicted"/>
<evidence type="ECO:0000313" key="3">
    <source>
        <dbReference type="Proteomes" id="UP001600165"/>
    </source>
</evidence>
<accession>A0ABW6IJP8</accession>
<dbReference type="PIRSF" id="PIRSF009320">
    <property type="entry name" value="Nuc_binding_HP_1000"/>
    <property type="match status" value="1"/>
</dbReference>
<name>A0ABW6IJP8_9CYAN</name>
<evidence type="ECO:0000259" key="1">
    <source>
        <dbReference type="Pfam" id="PF01656"/>
    </source>
</evidence>
<dbReference type="Gene3D" id="3.40.50.300">
    <property type="entry name" value="P-loop containing nucleotide triphosphate hydrolases"/>
    <property type="match status" value="1"/>
</dbReference>
<dbReference type="RefSeq" id="WP_377968059.1">
    <property type="nucleotide sequence ID" value="NZ_JBHZOL010000110.1"/>
</dbReference>
<dbReference type="InterPro" id="IPR002586">
    <property type="entry name" value="CobQ/CobB/MinD/ParA_Nub-bd_dom"/>
</dbReference>
<sequence>MPTIAFINQKGGVGKSTTSLHLTCWLARKKKTSVMLIDADVQRSSSRWLSNMTNEIPHIAINNPNAILDKIPELAERHDYLVIDGPAGLQESVRAILLRADLAICPVQASALDLESAGDATYLIKQAQSVRNGLPEAALFLSRAVRGTRLATESYSVLENSGITTLKTIIFQRQVLADAPGQVATVFDMPGDAAKTAAKEYQALFKEVMGMLP</sequence>
<dbReference type="Proteomes" id="UP001600165">
    <property type="component" value="Unassembled WGS sequence"/>
</dbReference>
<keyword evidence="3" id="KW-1185">Reference proteome</keyword>
<feature type="domain" description="CobQ/CobB/MinD/ParA nucleotide binding" evidence="1">
    <location>
        <begin position="4"/>
        <end position="180"/>
    </location>
</feature>
<evidence type="ECO:0000313" key="2">
    <source>
        <dbReference type="EMBL" id="MFE4108428.1"/>
    </source>
</evidence>